<dbReference type="PATRIC" id="fig|42253.5.peg.2005"/>
<gene>
    <name evidence="1" type="ORF">NITMOv2_2033</name>
</gene>
<sequence>MPYGTLPVVVGIDLAGSPRRPTGLCLLDGTRAVTSVAFGDEEILALVKLARPAIVPIDAPLSLPSGRRSIHARTGEHLRECDRELLRRKIRFFPITLGPMRMLTARGLALKRRLVKMDYRPVECYPGAAQDVWGLPRQHRDLFGLLAGLRRLGLRGLKKTATSDELDAATAALVGRWFLDGRGTMLGGEEGILVPVIAGCGRVV</sequence>
<dbReference type="RefSeq" id="WP_053379617.1">
    <property type="nucleotide sequence ID" value="NZ_CP011801.1"/>
</dbReference>
<evidence type="ECO:0000313" key="2">
    <source>
        <dbReference type="Proteomes" id="UP000069205"/>
    </source>
</evidence>
<dbReference type="OrthoDB" id="9790530at2"/>
<dbReference type="AlphaFoldDB" id="A0A0K2GBX9"/>
<dbReference type="KEGG" id="nmv:NITMOv2_2033"/>
<evidence type="ECO:0008006" key="3">
    <source>
        <dbReference type="Google" id="ProtNLM"/>
    </source>
</evidence>
<dbReference type="EMBL" id="CP011801">
    <property type="protein sequence ID" value="ALA58450.1"/>
    <property type="molecule type" value="Genomic_DNA"/>
</dbReference>
<accession>A0A0K2GBX9</accession>
<dbReference type="STRING" id="42253.NITMOv2_2033"/>
<evidence type="ECO:0000313" key="1">
    <source>
        <dbReference type="EMBL" id="ALA58450.1"/>
    </source>
</evidence>
<dbReference type="InterPro" id="IPR007362">
    <property type="entry name" value="DUF429"/>
</dbReference>
<name>A0A0K2GBX9_NITMO</name>
<keyword evidence="2" id="KW-1185">Reference proteome</keyword>
<dbReference type="Proteomes" id="UP000069205">
    <property type="component" value="Chromosome"/>
</dbReference>
<organism evidence="1 2">
    <name type="scientific">Nitrospira moscoviensis</name>
    <dbReference type="NCBI Taxonomy" id="42253"/>
    <lineage>
        <taxon>Bacteria</taxon>
        <taxon>Pseudomonadati</taxon>
        <taxon>Nitrospirota</taxon>
        <taxon>Nitrospiria</taxon>
        <taxon>Nitrospirales</taxon>
        <taxon>Nitrospiraceae</taxon>
        <taxon>Nitrospira</taxon>
    </lineage>
</organism>
<reference evidence="1 2" key="1">
    <citation type="journal article" date="2015" name="Proc. Natl. Acad. Sci. U.S.A.">
        <title>Expanded metabolic versatility of ubiquitous nitrite-oxidizing bacteria from the genus Nitrospira.</title>
        <authorList>
            <person name="Koch H."/>
            <person name="Lucker S."/>
            <person name="Albertsen M."/>
            <person name="Kitzinger K."/>
            <person name="Herbold C."/>
            <person name="Spieck E."/>
            <person name="Nielsen P.H."/>
            <person name="Wagner M."/>
            <person name="Daims H."/>
        </authorList>
    </citation>
    <scope>NUCLEOTIDE SEQUENCE [LARGE SCALE GENOMIC DNA]</scope>
    <source>
        <strain evidence="1 2">NSP M-1</strain>
    </source>
</reference>
<proteinExistence type="predicted"/>
<protein>
    <recommendedName>
        <fullName evidence="3">DUF429 domain-containing protein</fullName>
    </recommendedName>
</protein>
<dbReference type="Pfam" id="PF04250">
    <property type="entry name" value="DUF429"/>
    <property type="match status" value="1"/>
</dbReference>